<evidence type="ECO:0000259" key="8">
    <source>
        <dbReference type="Pfam" id="PF14322"/>
    </source>
</evidence>
<evidence type="ECO:0000256" key="6">
    <source>
        <dbReference type="SAM" id="SignalP"/>
    </source>
</evidence>
<dbReference type="RefSeq" id="WP_310099274.1">
    <property type="nucleotide sequence ID" value="NZ_JAVDUU010000004.1"/>
</dbReference>
<dbReference type="InterPro" id="IPR012944">
    <property type="entry name" value="SusD_RagB_dom"/>
</dbReference>
<reference evidence="9 10" key="1">
    <citation type="submission" date="2023-07" db="EMBL/GenBank/DDBJ databases">
        <title>Sorghum-associated microbial communities from plants grown in Nebraska, USA.</title>
        <authorList>
            <person name="Schachtman D."/>
        </authorList>
    </citation>
    <scope>NUCLEOTIDE SEQUENCE [LARGE SCALE GENOMIC DNA]</scope>
    <source>
        <strain evidence="9 10">3262</strain>
    </source>
</reference>
<accession>A0ABU1TF26</accession>
<dbReference type="InterPro" id="IPR011990">
    <property type="entry name" value="TPR-like_helical_dom_sf"/>
</dbReference>
<keyword evidence="4" id="KW-0472">Membrane</keyword>
<evidence type="ECO:0000256" key="2">
    <source>
        <dbReference type="ARBA" id="ARBA00006275"/>
    </source>
</evidence>
<evidence type="ECO:0000313" key="10">
    <source>
        <dbReference type="Proteomes" id="UP001247620"/>
    </source>
</evidence>
<sequence length="609" mass="67587">MKIHKILIPALCLATVFASCKKTLNNVDQGNAVANQIFNDSTLAVLNLNYIYNSNMPDWGGVTGGAIGNPNSLSEESYADTKFFRGTVTNNDIGDIGTKVDVNSNYGKIRYINTFIRDVNAGTLPAGTKNRLIAQALFLRAFRYFDLVRLYGGVPLVLTPLQAVGQEAKDAALLPRNKTSDCIKQISADLDSCIKYLPKKWAASSDWGRITAGAAAAFKGRVLLTWASPQFVTAGASDPNNPATKPERWEAAYAANVQALSLLQAGGFGLNPSYDNMWFSEVNNPEAVLVTGYNNLNTETKKNNGYDNATRPSYLGTGGGSNQPTWEMVKAYPMKDGKLPADSKYSYSDQTYYQNRDPRFDKTIAYNGCTWNIIGNQNYRLWTYYNIPDPKKPNSYTTVEPKASTTGFYCRKAIDPSSLQSNVQYAGTDWMEIRYSEVLLNLAECAAATNRIQEAYDNVIKIRQRAGIEAGADNLYGLKANMSQVEMINAIMFEREIEFAFEGKRFWDLRRRKLFANTLNGKVRTGIQWNIIAATAPESLSTSPFANRDGLTADQAYQYFTLNSKPLDSGYTISWKDEYYFFGIPTSSIANNPKIEQNVGWGGTFDPLQ</sequence>
<evidence type="ECO:0000313" key="9">
    <source>
        <dbReference type="EMBL" id="MDR6944004.1"/>
    </source>
</evidence>
<feature type="domain" description="SusD-like N-terminal" evidence="8">
    <location>
        <begin position="100"/>
        <end position="224"/>
    </location>
</feature>
<evidence type="ECO:0008006" key="11">
    <source>
        <dbReference type="Google" id="ProtNLM"/>
    </source>
</evidence>
<dbReference type="Gene3D" id="1.25.40.390">
    <property type="match status" value="1"/>
</dbReference>
<dbReference type="Pfam" id="PF14322">
    <property type="entry name" value="SusD-like_3"/>
    <property type="match status" value="1"/>
</dbReference>
<evidence type="ECO:0000259" key="7">
    <source>
        <dbReference type="Pfam" id="PF07980"/>
    </source>
</evidence>
<protein>
    <recommendedName>
        <fullName evidence="11">Starch-binding associating with outer membrane</fullName>
    </recommendedName>
</protein>
<organism evidence="9 10">
    <name type="scientific">Mucilaginibacter pocheonensis</name>
    <dbReference type="NCBI Taxonomy" id="398050"/>
    <lineage>
        <taxon>Bacteria</taxon>
        <taxon>Pseudomonadati</taxon>
        <taxon>Bacteroidota</taxon>
        <taxon>Sphingobacteriia</taxon>
        <taxon>Sphingobacteriales</taxon>
        <taxon>Sphingobacteriaceae</taxon>
        <taxon>Mucilaginibacter</taxon>
    </lineage>
</organism>
<keyword evidence="5" id="KW-0998">Cell outer membrane</keyword>
<comment type="subcellular location">
    <subcellularLocation>
        <location evidence="1">Cell outer membrane</location>
    </subcellularLocation>
</comment>
<comment type="caution">
    <text evidence="9">The sequence shown here is derived from an EMBL/GenBank/DDBJ whole genome shotgun (WGS) entry which is preliminary data.</text>
</comment>
<dbReference type="PROSITE" id="PS51257">
    <property type="entry name" value="PROKAR_LIPOPROTEIN"/>
    <property type="match status" value="1"/>
</dbReference>
<comment type="similarity">
    <text evidence="2">Belongs to the SusD family.</text>
</comment>
<dbReference type="InterPro" id="IPR033985">
    <property type="entry name" value="SusD-like_N"/>
</dbReference>
<feature type="chain" id="PRO_5047336425" description="Starch-binding associating with outer membrane" evidence="6">
    <location>
        <begin position="19"/>
        <end position="609"/>
    </location>
</feature>
<dbReference type="Proteomes" id="UP001247620">
    <property type="component" value="Unassembled WGS sequence"/>
</dbReference>
<feature type="domain" description="RagB/SusD" evidence="7">
    <location>
        <begin position="285"/>
        <end position="601"/>
    </location>
</feature>
<feature type="signal peptide" evidence="6">
    <location>
        <begin position="1"/>
        <end position="18"/>
    </location>
</feature>
<evidence type="ECO:0000256" key="4">
    <source>
        <dbReference type="ARBA" id="ARBA00023136"/>
    </source>
</evidence>
<dbReference type="EMBL" id="JAVDUU010000004">
    <property type="protein sequence ID" value="MDR6944004.1"/>
    <property type="molecule type" value="Genomic_DNA"/>
</dbReference>
<dbReference type="SUPFAM" id="SSF48452">
    <property type="entry name" value="TPR-like"/>
    <property type="match status" value="1"/>
</dbReference>
<keyword evidence="3 6" id="KW-0732">Signal</keyword>
<evidence type="ECO:0000256" key="1">
    <source>
        <dbReference type="ARBA" id="ARBA00004442"/>
    </source>
</evidence>
<dbReference type="Pfam" id="PF07980">
    <property type="entry name" value="SusD_RagB"/>
    <property type="match status" value="1"/>
</dbReference>
<proteinExistence type="inferred from homology"/>
<name>A0ABU1TF26_9SPHI</name>
<gene>
    <name evidence="9" type="ORF">J2W55_003864</name>
</gene>
<evidence type="ECO:0000256" key="3">
    <source>
        <dbReference type="ARBA" id="ARBA00022729"/>
    </source>
</evidence>
<evidence type="ECO:0000256" key="5">
    <source>
        <dbReference type="ARBA" id="ARBA00023237"/>
    </source>
</evidence>
<keyword evidence="10" id="KW-1185">Reference proteome</keyword>